<sequence length="419" mass="47286">MLTLFCVVVGEGSPFSIEIEAEKTVDHLKDKIKEKIKYDGRADALQLYSVDGLAQDENEQFLHNEITIDMPNCSLDDFGSKKKLATTLPLSLYPQLNDSSVGRIHVLVVVPEDTTSGMSAGPIPLMSEEQAKTILKKVLKEHDEEASAYSFSELNTEKEERIIKKMRLTSKIPDVDEPVDGSIDGYTWIPNIAESNEIQRTGYMTYLQQHLKNLLDRDDFFLDDIAGDKHLLDVKDPRLPFPMKGTADVLLINRRSKNELLPMAGTSVVIELNKNVDRSHVPQAVGQLVSCSIKADLDSYPLGLLTDLNDHWLFSWFSDKHVLTQLMLKYPKNAFDFLEAVALAQTKSPPPPPSFITYPITRLKVDDFLSQQVDAAAEEMMERYESMADVLEPELLMASRMEYGQHLVQSMPMFAHMYA</sequence>
<dbReference type="Pfam" id="PF20147">
    <property type="entry name" value="Crinkler"/>
    <property type="match status" value="1"/>
</dbReference>
<evidence type="ECO:0000256" key="1">
    <source>
        <dbReference type="ARBA" id="ARBA00004340"/>
    </source>
</evidence>
<organism evidence="5 6">
    <name type="scientific">Aphanomyces euteiches</name>
    <dbReference type="NCBI Taxonomy" id="100861"/>
    <lineage>
        <taxon>Eukaryota</taxon>
        <taxon>Sar</taxon>
        <taxon>Stramenopiles</taxon>
        <taxon>Oomycota</taxon>
        <taxon>Saprolegniomycetes</taxon>
        <taxon>Saprolegniales</taxon>
        <taxon>Verrucalvaceae</taxon>
        <taxon>Aphanomyces</taxon>
    </lineage>
</organism>
<dbReference type="GO" id="GO:0005576">
    <property type="term" value="C:extracellular region"/>
    <property type="evidence" value="ECO:0007669"/>
    <property type="project" value="UniProtKB-SubCell"/>
</dbReference>
<accession>A0A6G0XY33</accession>
<evidence type="ECO:0000256" key="2">
    <source>
        <dbReference type="ARBA" id="ARBA00004613"/>
    </source>
</evidence>
<name>A0A6G0XY33_9STRA</name>
<evidence type="ECO:0000313" key="5">
    <source>
        <dbReference type="EMBL" id="KAF0745385.1"/>
    </source>
</evidence>
<feature type="domain" description="Crinkler effector protein N-terminal" evidence="4">
    <location>
        <begin position="2"/>
        <end position="109"/>
    </location>
</feature>
<protein>
    <recommendedName>
        <fullName evidence="4">Crinkler effector protein N-terminal domain-containing protein</fullName>
    </recommendedName>
</protein>
<dbReference type="EMBL" id="VJMJ01000002">
    <property type="protein sequence ID" value="KAF0745385.1"/>
    <property type="molecule type" value="Genomic_DNA"/>
</dbReference>
<reference evidence="5 6" key="1">
    <citation type="submission" date="2019-07" db="EMBL/GenBank/DDBJ databases">
        <title>Genomics analysis of Aphanomyces spp. identifies a new class of oomycete effector associated with host adaptation.</title>
        <authorList>
            <person name="Gaulin E."/>
        </authorList>
    </citation>
    <scope>NUCLEOTIDE SEQUENCE [LARGE SCALE GENOMIC DNA]</scope>
    <source>
        <strain evidence="5 6">ATCC 201684</strain>
    </source>
</reference>
<evidence type="ECO:0000313" key="6">
    <source>
        <dbReference type="Proteomes" id="UP000481153"/>
    </source>
</evidence>
<dbReference type="AlphaFoldDB" id="A0A6G0XY33"/>
<dbReference type="VEuPathDB" id="FungiDB:AeMF1_004176"/>
<comment type="subcellular location">
    <subcellularLocation>
        <location evidence="1">Host cell</location>
    </subcellularLocation>
    <subcellularLocation>
        <location evidence="2">Secreted</location>
    </subcellularLocation>
</comment>
<comment type="caution">
    <text evidence="5">The sequence shown here is derived from an EMBL/GenBank/DDBJ whole genome shotgun (WGS) entry which is preliminary data.</text>
</comment>
<proteinExistence type="predicted"/>
<dbReference type="InterPro" id="IPR045379">
    <property type="entry name" value="Crinkler_N"/>
</dbReference>
<keyword evidence="6" id="KW-1185">Reference proteome</keyword>
<dbReference type="GO" id="GO:0043657">
    <property type="term" value="C:host cell"/>
    <property type="evidence" value="ECO:0007669"/>
    <property type="project" value="UniProtKB-SubCell"/>
</dbReference>
<dbReference type="Proteomes" id="UP000481153">
    <property type="component" value="Unassembled WGS sequence"/>
</dbReference>
<gene>
    <name evidence="5" type="ORF">Ae201684_000405</name>
</gene>
<evidence type="ECO:0000259" key="4">
    <source>
        <dbReference type="Pfam" id="PF20147"/>
    </source>
</evidence>
<keyword evidence="3" id="KW-0964">Secreted</keyword>
<evidence type="ECO:0000256" key="3">
    <source>
        <dbReference type="ARBA" id="ARBA00022525"/>
    </source>
</evidence>
<dbReference type="VEuPathDB" id="FungiDB:AeMF1_017914"/>